<name>A0A0H3MY76_STRS4</name>
<dbReference type="AlphaFoldDB" id="A0A0H3MY76"/>
<dbReference type="KEGG" id="ssb:SSUBM407_0525"/>
<proteinExistence type="predicted"/>
<dbReference type="HOGENOM" id="CLU_2620428_0_0_9"/>
<evidence type="ECO:0000313" key="1">
    <source>
        <dbReference type="EMBL" id="CAZ55359.1"/>
    </source>
</evidence>
<reference evidence="1 2" key="1">
    <citation type="journal article" date="2009" name="PLoS ONE">
        <title>Rapid evolution of virulence and drug resistance in the emerging zoonotic pathogen Streptococcus suis.</title>
        <authorList>
            <person name="Holden M.T.G."/>
            <person name="Hauser H."/>
            <person name="Sanders M."/>
            <person name="Ngo T.H."/>
            <person name="Cherevach I."/>
            <person name="Cronin A."/>
            <person name="Goodhead I."/>
            <person name="Mungall K."/>
            <person name="Quail M.A."/>
            <person name="Price C."/>
            <person name="Rabbinowitsch E."/>
            <person name="Sharp S."/>
            <person name="Croucher N.J."/>
            <person name="Chieu T.B."/>
            <person name="Mai N.T.H."/>
            <person name="Diep T.S."/>
            <person name="Chinh N.T."/>
            <person name="Kehoe M."/>
            <person name="Leigh J.A."/>
            <person name="Ward P.N."/>
            <person name="Dowson C.G."/>
            <person name="Whatmore A.M."/>
            <person name="Chanter N."/>
            <person name="Iversen P."/>
            <person name="Gottschalk M."/>
            <person name="Slater J.D."/>
            <person name="Smith H.E."/>
            <person name="Spratt B.G."/>
            <person name="Xu J."/>
            <person name="Ye C."/>
            <person name="Bentley S."/>
            <person name="Barrell B.G."/>
            <person name="Schultsz C."/>
            <person name="Maskell D.J."/>
            <person name="Parkhill J."/>
        </authorList>
    </citation>
    <scope>NUCLEOTIDE SEQUENCE [LARGE SCALE GENOMIC DNA]</scope>
    <source>
        <strain evidence="1 2">BM407</strain>
    </source>
</reference>
<protein>
    <submittedName>
        <fullName evidence="1">Uncharacterized protein</fullName>
    </submittedName>
</protein>
<sequence length="78" mass="8999">MEIPRVFLHSKIPTTWSGFSGDYEKYLGLGVGKNSNNHREFVNKFIFPVVELKQSIPRLFHSHPRTAPKVWGTFGGRR</sequence>
<dbReference type="EMBL" id="FM252032">
    <property type="protein sequence ID" value="CAZ55359.1"/>
    <property type="molecule type" value="Genomic_DNA"/>
</dbReference>
<gene>
    <name evidence="1" type="ordered locus">SSUBM407_0525</name>
</gene>
<evidence type="ECO:0000313" key="2">
    <source>
        <dbReference type="Proteomes" id="UP000009077"/>
    </source>
</evidence>
<accession>A0A0H3MY76</accession>
<dbReference type="Proteomes" id="UP000009077">
    <property type="component" value="Chromosome"/>
</dbReference>
<keyword evidence="2" id="KW-1185">Reference proteome</keyword>
<organism evidence="1 2">
    <name type="scientific">Streptococcus suis (strain BM407)</name>
    <dbReference type="NCBI Taxonomy" id="568814"/>
    <lineage>
        <taxon>Bacteria</taxon>
        <taxon>Bacillati</taxon>
        <taxon>Bacillota</taxon>
        <taxon>Bacilli</taxon>
        <taxon>Lactobacillales</taxon>
        <taxon>Streptococcaceae</taxon>
        <taxon>Streptococcus</taxon>
    </lineage>
</organism>